<dbReference type="PATRIC" id="fig|272560.6.peg.3623"/>
<dbReference type="STRING" id="272560.BPSL3171"/>
<organism evidence="2 3">
    <name type="scientific">Burkholderia pseudomallei (strain K96243)</name>
    <dbReference type="NCBI Taxonomy" id="272560"/>
    <lineage>
        <taxon>Bacteria</taxon>
        <taxon>Pseudomonadati</taxon>
        <taxon>Pseudomonadota</taxon>
        <taxon>Betaproteobacteria</taxon>
        <taxon>Burkholderiales</taxon>
        <taxon>Burkholderiaceae</taxon>
        <taxon>Burkholderia</taxon>
        <taxon>pseudomallei group</taxon>
    </lineage>
</organism>
<evidence type="ECO:0000256" key="1">
    <source>
        <dbReference type="SAM" id="MobiDB-lite"/>
    </source>
</evidence>
<feature type="region of interest" description="Disordered" evidence="1">
    <location>
        <begin position="80"/>
        <end position="102"/>
    </location>
</feature>
<dbReference type="KEGG" id="bps:BPSL3171"/>
<proteinExistence type="predicted"/>
<dbReference type="AlphaFoldDB" id="Q63Q54"/>
<dbReference type="eggNOG" id="COG3167">
    <property type="taxonomic scope" value="Bacteria"/>
</dbReference>
<protein>
    <recommendedName>
        <fullName evidence="4">Type IV pilus biogenesis protein PilP</fullName>
    </recommendedName>
</protein>
<reference evidence="2 3" key="1">
    <citation type="journal article" date="2004" name="Proc. Natl. Acad. Sci. U.S.A.">
        <title>Genomic plasticity of the causative agent of melioidosis, Burkholderia pseudomallei.</title>
        <authorList>
            <person name="Holden M.T.G."/>
            <person name="Titball R.W."/>
            <person name="Peacock S.J."/>
            <person name="Cerdeno-Tarraga A.M."/>
            <person name="Atkins T."/>
            <person name="Crossman L.C."/>
            <person name="Pitt T."/>
            <person name="Churcher C."/>
            <person name="Mungall K."/>
            <person name="Bentley S.D."/>
            <person name="Sebaihia M."/>
            <person name="Thomson N.R."/>
            <person name="Bason N."/>
            <person name="Beacham I.R."/>
            <person name="Brooks K."/>
            <person name="Brown K.A."/>
            <person name="Brown N.F."/>
            <person name="Challis G.L."/>
            <person name="Cherevach I."/>
            <person name="Chillingworth T."/>
            <person name="Cronin A."/>
            <person name="Crosset B."/>
            <person name="Davis P."/>
            <person name="DeShazer D."/>
            <person name="Feltwell T."/>
            <person name="Fraser A."/>
            <person name="Hance Z."/>
            <person name="Hauser H."/>
            <person name="Holroyd S."/>
            <person name="Jagels K."/>
            <person name="Keith K.E."/>
            <person name="Maddison M."/>
            <person name="Moule S."/>
            <person name="Price C."/>
            <person name="Quail M.A."/>
            <person name="Rabbinowitsch E."/>
            <person name="Rutherford K."/>
            <person name="Sanders M."/>
            <person name="Simmonds M."/>
            <person name="Songsivilai S."/>
            <person name="Stevens K."/>
            <person name="Tumapa S."/>
            <person name="Vesaratchavest M."/>
            <person name="Whitehead S."/>
            <person name="Yeats C."/>
            <person name="Barrell B.G."/>
            <person name="Oyston P.C.F."/>
            <person name="Parkhill J."/>
        </authorList>
    </citation>
    <scope>NUCLEOTIDE SEQUENCE [LARGE SCALE GENOMIC DNA]</scope>
    <source>
        <strain evidence="2 3">K96243</strain>
    </source>
</reference>
<feature type="compositionally biased region" description="Low complexity" evidence="1">
    <location>
        <begin position="80"/>
        <end position="95"/>
    </location>
</feature>
<evidence type="ECO:0000313" key="3">
    <source>
        <dbReference type="Proteomes" id="UP000000605"/>
    </source>
</evidence>
<accession>Q63Q54</accession>
<feature type="region of interest" description="Disordered" evidence="1">
    <location>
        <begin position="127"/>
        <end position="158"/>
    </location>
</feature>
<dbReference type="EMBL" id="BX571965">
    <property type="protein sequence ID" value="CAH37181.1"/>
    <property type="molecule type" value="Genomic_DNA"/>
</dbReference>
<dbReference type="Proteomes" id="UP000000605">
    <property type="component" value="Chromosome 1"/>
</dbReference>
<keyword evidence="3" id="KW-1185">Reference proteome</keyword>
<evidence type="ECO:0000313" key="2">
    <source>
        <dbReference type="EMBL" id="CAH37181.1"/>
    </source>
</evidence>
<evidence type="ECO:0008006" key="4">
    <source>
        <dbReference type="Google" id="ProtNLM"/>
    </source>
</evidence>
<sequence length="319" mass="32922">MSGAVERAAGRRAWARWADSRRMSGAGWRMAMRAAFACGVFVCGVYAGRDADWGGVERGRAVLESVAAREARARRLLAAASGRSAPSAGAERSPAQPQTPSDWAMRLAGHAGASGLRVRKLERLGGERAGERGDVGADERATRATKTTNKAAHGSGNQAANEAADYVFAISAEGDFDALYRFLSGLAALPALVVPVTSNVKRDDGATLLEARLDVWPALPGAEADGPPPADARAVPVADPFSAMPMQAIDDAAGVARLVGVIRDRLSGLALFERGSDAWSVAPGQTVDGARVARIRAAGVTLATHGGGRRVMTVGGATG</sequence>
<gene>
    <name evidence="2" type="ordered locus">BPSL3171</name>
</gene>
<feature type="compositionally biased region" description="Basic and acidic residues" evidence="1">
    <location>
        <begin position="127"/>
        <end position="142"/>
    </location>
</feature>
<name>Q63Q54_BURPS</name>